<dbReference type="EMBL" id="OZ037949">
    <property type="protein sequence ID" value="CAL1710960.1"/>
    <property type="molecule type" value="Genomic_DNA"/>
</dbReference>
<evidence type="ECO:0000256" key="1">
    <source>
        <dbReference type="ARBA" id="ARBA00022723"/>
    </source>
</evidence>
<feature type="compositionally biased region" description="Low complexity" evidence="5">
    <location>
        <begin position="377"/>
        <end position="387"/>
    </location>
</feature>
<protein>
    <recommendedName>
        <fullName evidence="6">RING-type domain-containing protein</fullName>
    </recommendedName>
</protein>
<evidence type="ECO:0000256" key="4">
    <source>
        <dbReference type="PROSITE-ProRule" id="PRU00175"/>
    </source>
</evidence>
<feature type="compositionally biased region" description="Basic and acidic residues" evidence="5">
    <location>
        <begin position="489"/>
        <end position="502"/>
    </location>
</feature>
<keyword evidence="1" id="KW-0479">Metal-binding</keyword>
<feature type="compositionally biased region" description="Low complexity" evidence="5">
    <location>
        <begin position="546"/>
        <end position="559"/>
    </location>
</feature>
<feature type="region of interest" description="Disordered" evidence="5">
    <location>
        <begin position="371"/>
        <end position="574"/>
    </location>
</feature>
<dbReference type="Proteomes" id="UP001497453">
    <property type="component" value="Chromosome 6"/>
</dbReference>
<feature type="domain" description="RING-type" evidence="6">
    <location>
        <begin position="10"/>
        <end position="49"/>
    </location>
</feature>
<evidence type="ECO:0000256" key="5">
    <source>
        <dbReference type="SAM" id="MobiDB-lite"/>
    </source>
</evidence>
<dbReference type="InterPro" id="IPR017907">
    <property type="entry name" value="Znf_RING_CS"/>
</dbReference>
<keyword evidence="3" id="KW-0862">Zinc</keyword>
<dbReference type="InterPro" id="IPR001841">
    <property type="entry name" value="Znf_RING"/>
</dbReference>
<proteinExistence type="predicted"/>
<dbReference type="PROSITE" id="PS50089">
    <property type="entry name" value="ZF_RING_2"/>
    <property type="match status" value="1"/>
</dbReference>
<evidence type="ECO:0000313" key="7">
    <source>
        <dbReference type="EMBL" id="CAL1710960.1"/>
    </source>
</evidence>
<evidence type="ECO:0000256" key="2">
    <source>
        <dbReference type="ARBA" id="ARBA00022771"/>
    </source>
</evidence>
<feature type="compositionally biased region" description="Basic and acidic residues" evidence="5">
    <location>
        <begin position="400"/>
        <end position="421"/>
    </location>
</feature>
<gene>
    <name evidence="7" type="ORF">GFSPODELE1_LOCUS8107</name>
</gene>
<feature type="compositionally biased region" description="Polar residues" evidence="5">
    <location>
        <begin position="560"/>
        <end position="574"/>
    </location>
</feature>
<keyword evidence="2 4" id="KW-0863">Zinc-finger</keyword>
<sequence length="574" mass="64914">MLILHPKSVCDVCLETYDNDNVPHAIECGHIYCLSCLHSLDRPRCPLCRQSFDLEEAIRLHIDKPGVSSPTPLLSSPEQPAYEPPSQGKEFLARIMHVVFNGSDPKDVRELLSNVEVWLNTQDRAEYPELNAMYLLLFRYSSKKSQVDEKKDKIRELKLRIDMETSMHEAQISRMKKEFHQENEAAAIKEKQLRGEIDHLKSQNEYSLEKYMRLKEEYKRLQAAQSSAPLPTPPPSYEPRYQTYSRDRPFTEPDSDEMAISLPKDKVMTNDMFTLSPIPASAQISALRSTAPHFRALTEESDTEDLKPNPYHVRSIQPITIKPYREIYRKPVDSQFSLHDMDVTPRSLPRSSVDVNMSSCSSSPAVSGFQYSRYGDSSSSSSSSGSSQERPRRPTLSRKPTHDSLPEEPHEDDIERKKLQLEELLTSPAIMNTAMPADYAPKRRTQSPNSSVPVTRNPSPVSCASTSASAQNQPPRNVSRASDAAQQAQREREERERNKPVKDPTSATSSYNAYGRDAMMFTQPTLPQRPPYNRRPSDTGSFRMKSNSVSSTSGSGVSNLTRSLRANNDGQRVQ</sequence>
<accession>A0ABP1DT23</accession>
<dbReference type="InterPro" id="IPR013083">
    <property type="entry name" value="Znf_RING/FYVE/PHD"/>
</dbReference>
<dbReference type="SUPFAM" id="SSF57850">
    <property type="entry name" value="RING/U-box"/>
    <property type="match status" value="1"/>
</dbReference>
<dbReference type="PROSITE" id="PS00518">
    <property type="entry name" value="ZF_RING_1"/>
    <property type="match status" value="1"/>
</dbReference>
<reference evidence="8" key="1">
    <citation type="submission" date="2024-04" db="EMBL/GenBank/DDBJ databases">
        <authorList>
            <person name="Shaw F."/>
            <person name="Minotto A."/>
        </authorList>
    </citation>
    <scope>NUCLEOTIDE SEQUENCE [LARGE SCALE GENOMIC DNA]</scope>
</reference>
<evidence type="ECO:0000313" key="8">
    <source>
        <dbReference type="Proteomes" id="UP001497453"/>
    </source>
</evidence>
<feature type="region of interest" description="Disordered" evidence="5">
    <location>
        <begin position="222"/>
        <end position="256"/>
    </location>
</feature>
<keyword evidence="8" id="KW-1185">Reference proteome</keyword>
<dbReference type="Pfam" id="PF14634">
    <property type="entry name" value="zf-RING_5"/>
    <property type="match status" value="1"/>
</dbReference>
<dbReference type="SMART" id="SM00184">
    <property type="entry name" value="RING"/>
    <property type="match status" value="1"/>
</dbReference>
<name>A0ABP1DT23_9APHY</name>
<organism evidence="7 8">
    <name type="scientific">Somion occarium</name>
    <dbReference type="NCBI Taxonomy" id="3059160"/>
    <lineage>
        <taxon>Eukaryota</taxon>
        <taxon>Fungi</taxon>
        <taxon>Dikarya</taxon>
        <taxon>Basidiomycota</taxon>
        <taxon>Agaricomycotina</taxon>
        <taxon>Agaricomycetes</taxon>
        <taxon>Polyporales</taxon>
        <taxon>Cerrenaceae</taxon>
        <taxon>Somion</taxon>
    </lineage>
</organism>
<dbReference type="Gene3D" id="3.30.40.10">
    <property type="entry name" value="Zinc/RING finger domain, C3HC4 (zinc finger)"/>
    <property type="match status" value="1"/>
</dbReference>
<evidence type="ECO:0000256" key="3">
    <source>
        <dbReference type="ARBA" id="ARBA00022833"/>
    </source>
</evidence>
<evidence type="ECO:0000259" key="6">
    <source>
        <dbReference type="PROSITE" id="PS50089"/>
    </source>
</evidence>
<feature type="compositionally biased region" description="Polar residues" evidence="5">
    <location>
        <begin position="446"/>
        <end position="480"/>
    </location>
</feature>